<keyword evidence="2" id="KW-1185">Reference proteome</keyword>
<dbReference type="WBParaSite" id="sdigi.contig3.g445.t1">
    <property type="protein sequence ID" value="sdigi.contig3.g445.t1"/>
    <property type="gene ID" value="sdigi.contig3.g445"/>
</dbReference>
<dbReference type="Proteomes" id="UP000887581">
    <property type="component" value="Unplaced"/>
</dbReference>
<dbReference type="AlphaFoldDB" id="A0A915PTD0"/>
<proteinExistence type="predicted"/>
<dbReference type="GO" id="GO:0005737">
    <property type="term" value="C:cytoplasm"/>
    <property type="evidence" value="ECO:0007669"/>
    <property type="project" value="TreeGrafter"/>
</dbReference>
<dbReference type="Pfam" id="PF00650">
    <property type="entry name" value="CRAL_TRIO"/>
    <property type="match status" value="1"/>
</dbReference>
<dbReference type="InterPro" id="IPR036598">
    <property type="entry name" value="GOLD_dom_sf"/>
</dbReference>
<name>A0A915PTD0_9BILA</name>
<feature type="domain" description="CRAL-TRIO" evidence="1">
    <location>
        <begin position="78"/>
        <end position="260"/>
    </location>
</feature>
<dbReference type="PANTHER" id="PTHR23324:SF88">
    <property type="entry name" value="CRAL-TRIO DOMAIN-CONTAINING PROTEIN"/>
    <property type="match status" value="1"/>
</dbReference>
<protein>
    <submittedName>
        <fullName evidence="3">CRAL-TRIO domain-containing protein</fullName>
    </submittedName>
</protein>
<dbReference type="SMART" id="SM00516">
    <property type="entry name" value="SEC14"/>
    <property type="match status" value="1"/>
</dbReference>
<dbReference type="PANTHER" id="PTHR23324">
    <property type="entry name" value="SEC14 RELATED PROTEIN"/>
    <property type="match status" value="1"/>
</dbReference>
<dbReference type="InterPro" id="IPR036865">
    <property type="entry name" value="CRAL-TRIO_dom_sf"/>
</dbReference>
<dbReference type="CDD" id="cd00170">
    <property type="entry name" value="SEC14"/>
    <property type="match status" value="1"/>
</dbReference>
<sequence length="380" mass="43681">MNLNEISETDRALIEQLRGEIRDELSLVPAYNDDFSLLRWIIDMILPRIKFSLRTISALGLDKKNFSTLEEITEYCGSISEAVNYIPGSLLGFDKEHNVISLQPIGRLDIHGLLSCMRNSDLYVSRISESEVMQLEVDHCNETFLTLRKNEKILGRQLGTIIIFDFDEISTDMLWMPGVKVITTMFSQLQEMFPDVIRKLFLINTPTFFRMLWTLVTPCLAKQTQQRISILGADWKEKLREYIGEDVLYEHWGGVRKAETPFGHIRMGGKVPERLRYDPSSDIPASKLKKLKISAGTLDFVCVNMEGCNPTRKLSWWWRVESGDIDFSVVRSGNANLESDDSKDVIIWPRFRLQTQFVPESGEDFDSSALLFNGEEINVY</sequence>
<dbReference type="Gene3D" id="2.60.120.680">
    <property type="entry name" value="GOLD domain"/>
    <property type="match status" value="1"/>
</dbReference>
<evidence type="ECO:0000259" key="1">
    <source>
        <dbReference type="PROSITE" id="PS50191"/>
    </source>
</evidence>
<evidence type="ECO:0000313" key="3">
    <source>
        <dbReference type="WBParaSite" id="sdigi.contig3.g445.t1"/>
    </source>
</evidence>
<dbReference type="InterPro" id="IPR051064">
    <property type="entry name" value="SEC14/CRAL-TRIO_domain"/>
</dbReference>
<reference evidence="3" key="1">
    <citation type="submission" date="2022-11" db="UniProtKB">
        <authorList>
            <consortium name="WormBaseParasite"/>
        </authorList>
    </citation>
    <scope>IDENTIFICATION</scope>
</reference>
<organism evidence="2 3">
    <name type="scientific">Setaria digitata</name>
    <dbReference type="NCBI Taxonomy" id="48799"/>
    <lineage>
        <taxon>Eukaryota</taxon>
        <taxon>Metazoa</taxon>
        <taxon>Ecdysozoa</taxon>
        <taxon>Nematoda</taxon>
        <taxon>Chromadorea</taxon>
        <taxon>Rhabditida</taxon>
        <taxon>Spirurina</taxon>
        <taxon>Spiruromorpha</taxon>
        <taxon>Filarioidea</taxon>
        <taxon>Setariidae</taxon>
        <taxon>Setaria</taxon>
    </lineage>
</organism>
<dbReference type="InterPro" id="IPR001251">
    <property type="entry name" value="CRAL-TRIO_dom"/>
</dbReference>
<dbReference type="PROSITE" id="PS50191">
    <property type="entry name" value="CRAL_TRIO"/>
    <property type="match status" value="1"/>
</dbReference>
<dbReference type="SUPFAM" id="SSF101576">
    <property type="entry name" value="Supernatant protein factor (SPF), C-terminal domain"/>
    <property type="match status" value="1"/>
</dbReference>
<evidence type="ECO:0000313" key="2">
    <source>
        <dbReference type="Proteomes" id="UP000887581"/>
    </source>
</evidence>
<dbReference type="Gene3D" id="3.40.525.10">
    <property type="entry name" value="CRAL-TRIO lipid binding domain"/>
    <property type="match status" value="1"/>
</dbReference>
<accession>A0A915PTD0</accession>
<dbReference type="SUPFAM" id="SSF52087">
    <property type="entry name" value="CRAL/TRIO domain"/>
    <property type="match status" value="1"/>
</dbReference>